<proteinExistence type="inferred from homology"/>
<dbReference type="SUPFAM" id="SSF56300">
    <property type="entry name" value="Metallo-dependent phosphatases"/>
    <property type="match status" value="1"/>
</dbReference>
<dbReference type="NCBIfam" id="NF003743">
    <property type="entry name" value="PRK05340.1"/>
    <property type="match status" value="1"/>
</dbReference>
<organism evidence="12 13">
    <name type="scientific">Scleromatobacter humisilvae</name>
    <dbReference type="NCBI Taxonomy" id="2897159"/>
    <lineage>
        <taxon>Bacteria</taxon>
        <taxon>Pseudomonadati</taxon>
        <taxon>Pseudomonadota</taxon>
        <taxon>Betaproteobacteria</taxon>
        <taxon>Burkholderiales</taxon>
        <taxon>Sphaerotilaceae</taxon>
        <taxon>Scleromatobacter</taxon>
    </lineage>
</organism>
<evidence type="ECO:0000256" key="9">
    <source>
        <dbReference type="ARBA" id="ARBA00023211"/>
    </source>
</evidence>
<evidence type="ECO:0000256" key="3">
    <source>
        <dbReference type="ARBA" id="ARBA00022519"/>
    </source>
</evidence>
<dbReference type="EC" id="3.6.1.54" evidence="10"/>
<dbReference type="Pfam" id="PF00149">
    <property type="entry name" value="Metallophos"/>
    <property type="match status" value="1"/>
</dbReference>
<dbReference type="InterPro" id="IPR043461">
    <property type="entry name" value="LpxH-like"/>
</dbReference>
<feature type="binding site" evidence="10">
    <location>
        <position position="175"/>
    </location>
    <ligand>
        <name>substrate</name>
    </ligand>
</feature>
<dbReference type="AlphaFoldDB" id="A0A9X1YGI5"/>
<comment type="similarity">
    <text evidence="10">Belongs to the LpxH family.</text>
</comment>
<feature type="binding site" evidence="10">
    <location>
        <position position="94"/>
    </location>
    <ligand>
        <name>Mn(2+)</name>
        <dbReference type="ChEBI" id="CHEBI:29035"/>
        <label>2</label>
    </ligand>
</feature>
<feature type="binding site" evidence="10">
    <location>
        <position position="27"/>
    </location>
    <ligand>
        <name>Mn(2+)</name>
        <dbReference type="ChEBI" id="CHEBI:29035"/>
        <label>1</label>
    </ligand>
</feature>
<keyword evidence="8 10" id="KW-0472">Membrane</keyword>
<comment type="catalytic activity">
    <reaction evidence="10">
        <text>UDP-2-N,3-O-bis[(3R)-3-hydroxytetradecanoyl]-alpha-D-glucosamine + H2O = 2-N,3-O-bis[(3R)-3-hydroxytetradecanoyl]-alpha-D-glucosaminyl 1-phosphate + UMP + 2 H(+)</text>
        <dbReference type="Rhea" id="RHEA:25213"/>
        <dbReference type="ChEBI" id="CHEBI:15377"/>
        <dbReference type="ChEBI" id="CHEBI:15378"/>
        <dbReference type="ChEBI" id="CHEBI:57865"/>
        <dbReference type="ChEBI" id="CHEBI:57957"/>
        <dbReference type="ChEBI" id="CHEBI:78847"/>
        <dbReference type="EC" id="3.6.1.54"/>
    </reaction>
</comment>
<comment type="subcellular location">
    <subcellularLocation>
        <location evidence="10">Cell inner membrane</location>
        <topology evidence="10">Peripheral membrane protein</topology>
        <orientation evidence="10">Cytoplasmic side</orientation>
    </subcellularLocation>
</comment>
<dbReference type="PANTHER" id="PTHR34990:SF1">
    <property type="entry name" value="UDP-2,3-DIACYLGLUCOSAMINE HYDROLASE"/>
    <property type="match status" value="1"/>
</dbReference>
<comment type="pathway">
    <text evidence="10">Glycolipid biosynthesis; lipid IV(A) biosynthesis; lipid IV(A) from (3R)-3-hydroxytetradecanoyl-[acyl-carrier-protein] and UDP-N-acetyl-alpha-D-glucosamine: step 4/6.</text>
</comment>
<reference evidence="12" key="1">
    <citation type="submission" date="2021-11" db="EMBL/GenBank/DDBJ databases">
        <title>BS-T2-15 a new species belonging to the Comamonadaceae family isolated from the soil of a French oak forest.</title>
        <authorList>
            <person name="Mieszkin S."/>
            <person name="Alain K."/>
        </authorList>
    </citation>
    <scope>NUCLEOTIDE SEQUENCE</scope>
    <source>
        <strain evidence="12">BS-T2-15</strain>
    </source>
</reference>
<dbReference type="CDD" id="cd07398">
    <property type="entry name" value="MPP_YbbF-LpxH"/>
    <property type="match status" value="1"/>
</dbReference>
<feature type="binding site" evidence="10">
    <location>
        <position position="209"/>
    </location>
    <ligand>
        <name>Mn(2+)</name>
        <dbReference type="ChEBI" id="CHEBI:29035"/>
        <label>2</label>
    </ligand>
</feature>
<dbReference type="HAMAP" id="MF_00575">
    <property type="entry name" value="LpxH"/>
    <property type="match status" value="1"/>
</dbReference>
<feature type="binding site" evidence="10">
    <location>
        <position position="56"/>
    </location>
    <ligand>
        <name>Mn(2+)</name>
        <dbReference type="ChEBI" id="CHEBI:29035"/>
        <label>1</label>
    </ligand>
</feature>
<keyword evidence="5 10" id="KW-0479">Metal-binding</keyword>
<dbReference type="Gene3D" id="3.60.21.10">
    <property type="match status" value="1"/>
</dbReference>
<feature type="binding site" evidence="10">
    <location>
        <position position="56"/>
    </location>
    <ligand>
        <name>Mn(2+)</name>
        <dbReference type="ChEBI" id="CHEBI:29035"/>
        <label>2</label>
    </ligand>
</feature>
<keyword evidence="4 10" id="KW-0441">Lipid A biosynthesis</keyword>
<dbReference type="PANTHER" id="PTHR34990">
    <property type="entry name" value="UDP-2,3-DIACYLGLUCOSAMINE HYDROLASE-RELATED"/>
    <property type="match status" value="1"/>
</dbReference>
<keyword evidence="13" id="KW-1185">Reference proteome</keyword>
<keyword evidence="6 10" id="KW-0378">Hydrolase</keyword>
<evidence type="ECO:0000313" key="12">
    <source>
        <dbReference type="EMBL" id="MCK9686094.1"/>
    </source>
</evidence>
<evidence type="ECO:0000259" key="11">
    <source>
        <dbReference type="Pfam" id="PF00149"/>
    </source>
</evidence>
<dbReference type="GO" id="GO:0005737">
    <property type="term" value="C:cytoplasm"/>
    <property type="evidence" value="ECO:0007669"/>
    <property type="project" value="InterPro"/>
</dbReference>
<dbReference type="GO" id="GO:0008758">
    <property type="term" value="F:UDP-2,3-diacylglucosamine hydrolase activity"/>
    <property type="evidence" value="ECO:0007669"/>
    <property type="project" value="UniProtKB-UniRule"/>
</dbReference>
<sequence>MSIQATFDSELQFGDDIHVVDFISDIHLSETMPATAAAWEAYMAATKADAVFLLGDVFEVWVGDDARTRPFEARCTAAIAATAARVPVWLQHGNRDFLIGGEFAQATGARLLADPASVTAFGRTLLLTHGDELVVDDVPYQMFRQQVRDPGYQQQFLSQPLEARLALAAKMRAASMARHDEPVTYADVDETMAKAWLARLGTDTMIHGHTHRPGSQARDGWTRHVLSDWDRDTPVPEARRAQVLRWTAAGFERLAPEQA</sequence>
<comment type="cofactor">
    <cofactor evidence="10">
        <name>Mn(2+)</name>
        <dbReference type="ChEBI" id="CHEBI:29035"/>
    </cofactor>
    <text evidence="10">Binds 2 Mn(2+) ions per subunit in a binuclear metal center.</text>
</comment>
<keyword evidence="7 10" id="KW-0443">Lipid metabolism</keyword>
<evidence type="ECO:0000256" key="2">
    <source>
        <dbReference type="ARBA" id="ARBA00022516"/>
    </source>
</evidence>
<evidence type="ECO:0000256" key="1">
    <source>
        <dbReference type="ARBA" id="ARBA00022475"/>
    </source>
</evidence>
<evidence type="ECO:0000256" key="6">
    <source>
        <dbReference type="ARBA" id="ARBA00022801"/>
    </source>
</evidence>
<evidence type="ECO:0000256" key="7">
    <source>
        <dbReference type="ARBA" id="ARBA00023098"/>
    </source>
</evidence>
<dbReference type="GO" id="GO:0030145">
    <property type="term" value="F:manganese ion binding"/>
    <property type="evidence" value="ECO:0007669"/>
    <property type="project" value="UniProtKB-UniRule"/>
</dbReference>
<comment type="caution">
    <text evidence="12">The sequence shown here is derived from an EMBL/GenBank/DDBJ whole genome shotgun (WGS) entry which is preliminary data.</text>
</comment>
<feature type="binding site" evidence="10">
    <location>
        <position position="137"/>
    </location>
    <ligand>
        <name>substrate</name>
    </ligand>
</feature>
<feature type="binding site" evidence="10">
    <location>
        <position position="209"/>
    </location>
    <ligand>
        <name>substrate</name>
    </ligand>
</feature>
<keyword evidence="3 10" id="KW-0997">Cell inner membrane</keyword>
<keyword evidence="2 10" id="KW-0444">Lipid biosynthesis</keyword>
<evidence type="ECO:0000256" key="10">
    <source>
        <dbReference type="HAMAP-Rule" id="MF_00575"/>
    </source>
</evidence>
<dbReference type="InterPro" id="IPR004843">
    <property type="entry name" value="Calcineurin-like_PHP"/>
</dbReference>
<keyword evidence="9 10" id="KW-0464">Manganese</keyword>
<dbReference type="GO" id="GO:0019897">
    <property type="term" value="C:extrinsic component of plasma membrane"/>
    <property type="evidence" value="ECO:0007669"/>
    <property type="project" value="UniProtKB-UniRule"/>
</dbReference>
<feature type="binding site" evidence="10">
    <location>
        <begin position="94"/>
        <end position="95"/>
    </location>
    <ligand>
        <name>substrate</name>
    </ligand>
</feature>
<dbReference type="Proteomes" id="UP001139353">
    <property type="component" value="Unassembled WGS sequence"/>
</dbReference>
<keyword evidence="1 10" id="KW-1003">Cell membrane</keyword>
<feature type="binding site" evidence="10">
    <location>
        <position position="129"/>
    </location>
    <ligand>
        <name>Mn(2+)</name>
        <dbReference type="ChEBI" id="CHEBI:29035"/>
        <label>2</label>
    </ligand>
</feature>
<dbReference type="InterPro" id="IPR029052">
    <property type="entry name" value="Metallo-depent_PP-like"/>
</dbReference>
<protein>
    <recommendedName>
        <fullName evidence="10">UDP-2,3-diacylglucosamine hydrolase</fullName>
        <ecNumber evidence="10">3.6.1.54</ecNumber>
    </recommendedName>
    <alternativeName>
        <fullName evidence="10">UDP-2,3-diacylglucosamine diphosphatase</fullName>
    </alternativeName>
</protein>
<evidence type="ECO:0000313" key="13">
    <source>
        <dbReference type="Proteomes" id="UP001139353"/>
    </source>
</evidence>
<name>A0A9X1YGI5_9BURK</name>
<feature type="binding site" evidence="10">
    <location>
        <position position="25"/>
    </location>
    <ligand>
        <name>Mn(2+)</name>
        <dbReference type="ChEBI" id="CHEBI:29035"/>
        <label>1</label>
    </ligand>
</feature>
<evidence type="ECO:0000256" key="8">
    <source>
        <dbReference type="ARBA" id="ARBA00023136"/>
    </source>
</evidence>
<dbReference type="RefSeq" id="WP_275682124.1">
    <property type="nucleotide sequence ID" value="NZ_JAJLJH010000002.1"/>
</dbReference>
<dbReference type="InterPro" id="IPR010138">
    <property type="entry name" value="UDP-diacylglucosamine_Hdrlase"/>
</dbReference>
<dbReference type="NCBIfam" id="TIGR01854">
    <property type="entry name" value="lipid_A_lpxH"/>
    <property type="match status" value="1"/>
</dbReference>
<comment type="function">
    <text evidence="10">Hydrolyzes the pyrophosphate bond of UDP-2,3-diacylglucosamine to yield 2,3-diacylglucosamine 1-phosphate (lipid X) and UMP by catalyzing the attack of water at the alpha-P atom. Involved in the biosynthesis of lipid A, a phosphorylated glycolipid that anchors the lipopolysaccharide to the outer membrane of the cell.</text>
</comment>
<evidence type="ECO:0000256" key="4">
    <source>
        <dbReference type="ARBA" id="ARBA00022556"/>
    </source>
</evidence>
<feature type="binding site" evidence="10">
    <location>
        <position position="211"/>
    </location>
    <ligand>
        <name>Mn(2+)</name>
        <dbReference type="ChEBI" id="CHEBI:29035"/>
        <label>1</label>
    </ligand>
</feature>
<dbReference type="EMBL" id="JAJLJH010000002">
    <property type="protein sequence ID" value="MCK9686094.1"/>
    <property type="molecule type" value="Genomic_DNA"/>
</dbReference>
<dbReference type="GO" id="GO:0009245">
    <property type="term" value="P:lipid A biosynthetic process"/>
    <property type="evidence" value="ECO:0007669"/>
    <property type="project" value="UniProtKB-UniRule"/>
</dbReference>
<gene>
    <name evidence="10" type="primary">lpxH</name>
    <name evidence="12" type="ORF">LPC04_10285</name>
</gene>
<accession>A0A9X1YGI5</accession>
<feature type="domain" description="Calcineurin-like phosphoesterase" evidence="11">
    <location>
        <begin position="20"/>
        <end position="213"/>
    </location>
</feature>
<evidence type="ECO:0000256" key="5">
    <source>
        <dbReference type="ARBA" id="ARBA00022723"/>
    </source>
</evidence>
<comment type="caution">
    <text evidence="10">Lacks conserved residue(s) required for the propagation of feature annotation.</text>
</comment>